<sequence>MSRPEENLSQLDKKSVTVYTPDRIELDKELTPILAELVTLGPGKDQHTAARNLFNWLVNSQRTGEEFSYVIGELVYEVSAIMEEHFLEYVYREGYCTSLCKVAAEALAMKCPVLEGSWEQAAWALVMLIDIKHNQFDYDYSAASNYLCAWIIHVIGDPDICPNTYLRFELMILLKRKVNLDGCNRTQAIESVLSACSSINTEYLSVNVLEYHQRYAIESVLTAFTPSNIDYQSGNLLDFRHLELYSISPIISILAGGGFLFDFDKKLAQKLFEVESSRCSAIIYDVGYYYAVTPQKFALPRELCGLISLLKTIDGDLCKIYKVKFTLAKTRMCSYVLFALISHFKATCQMTMLSDLICSCLIYMLKIVPLFNINQLEDIDEAYYKTIVKQLAQLLKDLPHISITISTSYSCGHLISFVTNLNLYLETFEV</sequence>
<organism evidence="1 2">
    <name type="scientific">Meganyctiphanes norvegica</name>
    <name type="common">Northern krill</name>
    <name type="synonym">Thysanopoda norvegica</name>
    <dbReference type="NCBI Taxonomy" id="48144"/>
    <lineage>
        <taxon>Eukaryota</taxon>
        <taxon>Metazoa</taxon>
        <taxon>Ecdysozoa</taxon>
        <taxon>Arthropoda</taxon>
        <taxon>Crustacea</taxon>
        <taxon>Multicrustacea</taxon>
        <taxon>Malacostraca</taxon>
        <taxon>Eumalacostraca</taxon>
        <taxon>Eucarida</taxon>
        <taxon>Euphausiacea</taxon>
        <taxon>Euphausiidae</taxon>
        <taxon>Meganyctiphanes</taxon>
    </lineage>
</organism>
<evidence type="ECO:0000313" key="1">
    <source>
        <dbReference type="EMBL" id="CAL4115480.1"/>
    </source>
</evidence>
<name>A0AAV2R6F8_MEGNR</name>
<dbReference type="AlphaFoldDB" id="A0AAV2R6F8"/>
<reference evidence="1 2" key="1">
    <citation type="submission" date="2024-05" db="EMBL/GenBank/DDBJ databases">
        <authorList>
            <person name="Wallberg A."/>
        </authorList>
    </citation>
    <scope>NUCLEOTIDE SEQUENCE [LARGE SCALE GENOMIC DNA]</scope>
</reference>
<dbReference type="Proteomes" id="UP001497623">
    <property type="component" value="Unassembled WGS sequence"/>
</dbReference>
<proteinExistence type="predicted"/>
<dbReference type="EMBL" id="CAXKWB010016112">
    <property type="protein sequence ID" value="CAL4115480.1"/>
    <property type="molecule type" value="Genomic_DNA"/>
</dbReference>
<comment type="caution">
    <text evidence="1">The sequence shown here is derived from an EMBL/GenBank/DDBJ whole genome shotgun (WGS) entry which is preliminary data.</text>
</comment>
<evidence type="ECO:0000313" key="2">
    <source>
        <dbReference type="Proteomes" id="UP001497623"/>
    </source>
</evidence>
<keyword evidence="2" id="KW-1185">Reference proteome</keyword>
<accession>A0AAV2R6F8</accession>
<gene>
    <name evidence="1" type="ORF">MNOR_LOCUS20663</name>
</gene>
<protein>
    <submittedName>
        <fullName evidence="1">Uncharacterized protein</fullName>
    </submittedName>
</protein>